<dbReference type="SMART" id="SM00909">
    <property type="entry name" value="Germane"/>
    <property type="match status" value="1"/>
</dbReference>
<keyword evidence="1" id="KW-0732">Signal</keyword>
<dbReference type="EMBL" id="FQVG01000005">
    <property type="protein sequence ID" value="SHE46943.1"/>
    <property type="molecule type" value="Genomic_DNA"/>
</dbReference>
<evidence type="ECO:0000256" key="1">
    <source>
        <dbReference type="SAM" id="SignalP"/>
    </source>
</evidence>
<organism evidence="3 4">
    <name type="scientific">Caloramator proteoclasticus DSM 10124</name>
    <dbReference type="NCBI Taxonomy" id="1121262"/>
    <lineage>
        <taxon>Bacteria</taxon>
        <taxon>Bacillati</taxon>
        <taxon>Bacillota</taxon>
        <taxon>Clostridia</taxon>
        <taxon>Eubacteriales</taxon>
        <taxon>Clostridiaceae</taxon>
        <taxon>Caloramator</taxon>
    </lineage>
</organism>
<dbReference type="RefSeq" id="WP_073247785.1">
    <property type="nucleotide sequence ID" value="NZ_FQVG01000005.1"/>
</dbReference>
<keyword evidence="4" id="KW-1185">Reference proteome</keyword>
<evidence type="ECO:0000313" key="3">
    <source>
        <dbReference type="EMBL" id="SHE46943.1"/>
    </source>
</evidence>
<proteinExistence type="predicted"/>
<dbReference type="Proteomes" id="UP000184423">
    <property type="component" value="Unassembled WGS sequence"/>
</dbReference>
<dbReference type="Pfam" id="PF10646">
    <property type="entry name" value="Germane"/>
    <property type="match status" value="1"/>
</dbReference>
<name>A0A1M4TR63_9CLOT</name>
<accession>A0A1M4TR63</accession>
<dbReference type="InterPro" id="IPR019606">
    <property type="entry name" value="GerMN"/>
</dbReference>
<protein>
    <submittedName>
        <fullName evidence="3">Sporulation and spore germination</fullName>
    </submittedName>
</protein>
<feature type="chain" id="PRO_5039661124" evidence="1">
    <location>
        <begin position="23"/>
        <end position="352"/>
    </location>
</feature>
<feature type="domain" description="GerMN" evidence="2">
    <location>
        <begin position="242"/>
        <end position="332"/>
    </location>
</feature>
<gene>
    <name evidence="3" type="ORF">SAMN02746091_00447</name>
</gene>
<sequence length="352" mass="40581">MKRIEKIICIAISSVLILSSFASCSKSNKPTDTTPKDNTKLTVKDYFPFKENVFMKYQGIGNEYAEHETYVDYIEGDRIQIRDVNPGTTLSKVYEIKNGELRLISSREEYYYKENLLSSTNSNYDILLKEPIEKGTTWTTKDGLKRYISNTEAKITTPSGEYTAIEVTTEGNDYKNFDYYVKNVGLVKTVYKSGDVSIESNLEKITYNVPYVQTIKFYYPDFNNEKLAFKAEKVLLYTNENVNTTIEKFLKNPPKEDLNKVFGPNTKINKLYFNNSQNKVYVDVNSKFIEEMNAGSSLESMILQSLVNTLGDYYNVDKVYISVDGKPYESGHIAITENEVFYVDYKNIYEIK</sequence>
<reference evidence="4" key="1">
    <citation type="submission" date="2016-11" db="EMBL/GenBank/DDBJ databases">
        <authorList>
            <person name="Varghese N."/>
            <person name="Submissions S."/>
        </authorList>
    </citation>
    <scope>NUCLEOTIDE SEQUENCE [LARGE SCALE GENOMIC DNA]</scope>
    <source>
        <strain evidence="4">DSM 10124</strain>
    </source>
</reference>
<evidence type="ECO:0000259" key="2">
    <source>
        <dbReference type="SMART" id="SM00909"/>
    </source>
</evidence>
<dbReference type="PROSITE" id="PS51257">
    <property type="entry name" value="PROKAR_LIPOPROTEIN"/>
    <property type="match status" value="1"/>
</dbReference>
<dbReference type="AlphaFoldDB" id="A0A1M4TR63"/>
<evidence type="ECO:0000313" key="4">
    <source>
        <dbReference type="Proteomes" id="UP000184423"/>
    </source>
</evidence>
<feature type="signal peptide" evidence="1">
    <location>
        <begin position="1"/>
        <end position="22"/>
    </location>
</feature>